<keyword evidence="2" id="KW-1185">Reference proteome</keyword>
<reference evidence="1" key="1">
    <citation type="journal article" date="2020" name="Nat. Commun.">
        <title>Large-scale genome sequencing of mycorrhizal fungi provides insights into the early evolution of symbiotic traits.</title>
        <authorList>
            <person name="Miyauchi S."/>
            <person name="Kiss E."/>
            <person name="Kuo A."/>
            <person name="Drula E."/>
            <person name="Kohler A."/>
            <person name="Sanchez-Garcia M."/>
            <person name="Morin E."/>
            <person name="Andreopoulos B."/>
            <person name="Barry K.W."/>
            <person name="Bonito G."/>
            <person name="Buee M."/>
            <person name="Carver A."/>
            <person name="Chen C."/>
            <person name="Cichocki N."/>
            <person name="Clum A."/>
            <person name="Culley D."/>
            <person name="Crous P.W."/>
            <person name="Fauchery L."/>
            <person name="Girlanda M."/>
            <person name="Hayes R.D."/>
            <person name="Keri Z."/>
            <person name="LaButti K."/>
            <person name="Lipzen A."/>
            <person name="Lombard V."/>
            <person name="Magnuson J."/>
            <person name="Maillard F."/>
            <person name="Murat C."/>
            <person name="Nolan M."/>
            <person name="Ohm R.A."/>
            <person name="Pangilinan J."/>
            <person name="Pereira M.F."/>
            <person name="Perotto S."/>
            <person name="Peter M."/>
            <person name="Pfister S."/>
            <person name="Riley R."/>
            <person name="Sitrit Y."/>
            <person name="Stielow J.B."/>
            <person name="Szollosi G."/>
            <person name="Zifcakova L."/>
            <person name="Stursova M."/>
            <person name="Spatafora J.W."/>
            <person name="Tedersoo L."/>
            <person name="Vaario L.M."/>
            <person name="Yamada A."/>
            <person name="Yan M."/>
            <person name="Wang P."/>
            <person name="Xu J."/>
            <person name="Bruns T."/>
            <person name="Baldrian P."/>
            <person name="Vilgalys R."/>
            <person name="Dunand C."/>
            <person name="Henrissat B."/>
            <person name="Grigoriev I.V."/>
            <person name="Hibbett D."/>
            <person name="Nagy L.G."/>
            <person name="Martin F.M."/>
        </authorList>
    </citation>
    <scope>NUCLEOTIDE SEQUENCE</scope>
    <source>
        <strain evidence="1">UP504</strain>
    </source>
</reference>
<accession>A0A9P6DSU9</accession>
<sequence length="101" mass="11768">MRIARGRNEYIHVRRLDKQATIASSKTIIKITERRVIPSPGRRGWFSCDRSLILFGTWTTPIYRNEVFGRTQFLRFPMTAACPHCLLFPRPLSKPNFGLEC</sequence>
<evidence type="ECO:0000313" key="2">
    <source>
        <dbReference type="Proteomes" id="UP000886523"/>
    </source>
</evidence>
<comment type="caution">
    <text evidence="1">The sequence shown here is derived from an EMBL/GenBank/DDBJ whole genome shotgun (WGS) entry which is preliminary data.</text>
</comment>
<dbReference type="AlphaFoldDB" id="A0A9P6DSU9"/>
<gene>
    <name evidence="1" type="ORF">BS47DRAFT_116493</name>
</gene>
<name>A0A9P6DSU9_9AGAM</name>
<dbReference type="Proteomes" id="UP000886523">
    <property type="component" value="Unassembled WGS sequence"/>
</dbReference>
<organism evidence="1 2">
    <name type="scientific">Hydnum rufescens UP504</name>
    <dbReference type="NCBI Taxonomy" id="1448309"/>
    <lineage>
        <taxon>Eukaryota</taxon>
        <taxon>Fungi</taxon>
        <taxon>Dikarya</taxon>
        <taxon>Basidiomycota</taxon>
        <taxon>Agaricomycotina</taxon>
        <taxon>Agaricomycetes</taxon>
        <taxon>Cantharellales</taxon>
        <taxon>Hydnaceae</taxon>
        <taxon>Hydnum</taxon>
    </lineage>
</organism>
<proteinExistence type="predicted"/>
<protein>
    <submittedName>
        <fullName evidence="1">Uncharacterized protein</fullName>
    </submittedName>
</protein>
<evidence type="ECO:0000313" key="1">
    <source>
        <dbReference type="EMBL" id="KAF9509873.1"/>
    </source>
</evidence>
<dbReference type="EMBL" id="MU129027">
    <property type="protein sequence ID" value="KAF9509873.1"/>
    <property type="molecule type" value="Genomic_DNA"/>
</dbReference>